<keyword evidence="3" id="KW-0489">Methyltransferase</keyword>
<gene>
    <name evidence="3" type="ORF">LKE05_13040</name>
</gene>
<dbReference type="AlphaFoldDB" id="A0AAE3E0P1"/>
<dbReference type="EMBL" id="JAJEQM010000023">
    <property type="protein sequence ID" value="MCC2211707.1"/>
    <property type="molecule type" value="Genomic_DNA"/>
</dbReference>
<keyword evidence="1" id="KW-0175">Coiled coil</keyword>
<keyword evidence="3" id="KW-0808">Transferase</keyword>
<proteinExistence type="predicted"/>
<dbReference type="SUPFAM" id="SSF53335">
    <property type="entry name" value="S-adenosyl-L-methionine-dependent methyltransferases"/>
    <property type="match status" value="1"/>
</dbReference>
<dbReference type="InterPro" id="IPR029063">
    <property type="entry name" value="SAM-dependent_MTases_sf"/>
</dbReference>
<dbReference type="CDD" id="cd02440">
    <property type="entry name" value="AdoMet_MTases"/>
    <property type="match status" value="1"/>
</dbReference>
<evidence type="ECO:0000313" key="4">
    <source>
        <dbReference type="Proteomes" id="UP001198242"/>
    </source>
</evidence>
<dbReference type="Gene3D" id="3.40.50.150">
    <property type="entry name" value="Vaccinia Virus protein VP39"/>
    <property type="match status" value="1"/>
</dbReference>
<organism evidence="3 4">
    <name type="scientific">Hominilimicola fabiformis</name>
    <dbReference type="NCBI Taxonomy" id="2885356"/>
    <lineage>
        <taxon>Bacteria</taxon>
        <taxon>Bacillati</taxon>
        <taxon>Bacillota</taxon>
        <taxon>Clostridia</taxon>
        <taxon>Eubacteriales</taxon>
        <taxon>Oscillospiraceae</taxon>
        <taxon>Hominilimicola</taxon>
    </lineage>
</organism>
<dbReference type="GO" id="GO:0003676">
    <property type="term" value="F:nucleic acid binding"/>
    <property type="evidence" value="ECO:0007669"/>
    <property type="project" value="InterPro"/>
</dbReference>
<feature type="coiled-coil region" evidence="1">
    <location>
        <begin position="33"/>
        <end position="67"/>
    </location>
</feature>
<accession>A0AAE3E0P1</accession>
<dbReference type="PRINTS" id="PR00507">
    <property type="entry name" value="N12N6MTFRASE"/>
</dbReference>
<evidence type="ECO:0000256" key="1">
    <source>
        <dbReference type="SAM" id="Coils"/>
    </source>
</evidence>
<reference evidence="3 4" key="1">
    <citation type="submission" date="2021-10" db="EMBL/GenBank/DDBJ databases">
        <title>Anaerobic single-cell dispensing facilitates the cultivation of human gut bacteria.</title>
        <authorList>
            <person name="Afrizal A."/>
        </authorList>
    </citation>
    <scope>NUCLEOTIDE SEQUENCE [LARGE SCALE GENOMIC DNA]</scope>
    <source>
        <strain evidence="3 4">CLA-AA-H232</strain>
    </source>
</reference>
<dbReference type="InterPro" id="IPR046076">
    <property type="entry name" value="DUF6094"/>
</dbReference>
<evidence type="ECO:0000259" key="2">
    <source>
        <dbReference type="Pfam" id="PF19587"/>
    </source>
</evidence>
<dbReference type="GO" id="GO:0032259">
    <property type="term" value="P:methylation"/>
    <property type="evidence" value="ECO:0007669"/>
    <property type="project" value="UniProtKB-KW"/>
</dbReference>
<dbReference type="GO" id="GO:0008168">
    <property type="term" value="F:methyltransferase activity"/>
    <property type="evidence" value="ECO:0007669"/>
    <property type="project" value="UniProtKB-KW"/>
</dbReference>
<comment type="caution">
    <text evidence="3">The sequence shown here is derived from an EMBL/GenBank/DDBJ whole genome shotgun (WGS) entry which is preliminary data.</text>
</comment>
<dbReference type="RefSeq" id="WP_022229547.1">
    <property type="nucleotide sequence ID" value="NZ_JAJEQM010000023.1"/>
</dbReference>
<evidence type="ECO:0000313" key="3">
    <source>
        <dbReference type="EMBL" id="MCC2211707.1"/>
    </source>
</evidence>
<name>A0AAE3E0P1_9FIRM</name>
<sequence length="452" mass="51245">MEKYYVLERFSLMKSSVLSAIDSMTVKRKAIEKNQKSNNIPKARELYQKLEKDREKLADNILNLKLLFCEADMDTCSTYADKLYTAVSKFNLLTPDYTKFIGAIQPLIDSIPDNETTNASVIGRLMNNVRTGYYPTDIEHVKYIKNGILFPDGKRINAFDPCCGCGMALSALTSGKLADTYGIELDEVRGEEAENCLDRVGFGSFFYSRISRDVFHLVFLNPPYLSVMQEGGSRARSEKQFLVDSLYHLMDGGLLIYIIPYYRMTSDICRILCDNIEDIQMFRFLDNEFKKFRQIAVMGIKKPKSDGSDKVEKLVQAASDIEHMPPITDLETERYILPEREKNVELFKGAVFNMGELKRQLAGSKSMDFLFEKSVLDAREKRPLLPLNTGQIGLIGGSGLINGYIDCDSPHILKGRIIKETKKYDNGDTLSQTHVNKMVFNVLTPQGFKSLA</sequence>
<dbReference type="PROSITE" id="PS00092">
    <property type="entry name" value="N6_MTASE"/>
    <property type="match status" value="1"/>
</dbReference>
<protein>
    <submittedName>
        <fullName evidence="3">SAM-dependent methyltransferase</fullName>
    </submittedName>
</protein>
<dbReference type="Proteomes" id="UP001198242">
    <property type="component" value="Unassembled WGS sequence"/>
</dbReference>
<dbReference type="InterPro" id="IPR002052">
    <property type="entry name" value="DNA_methylase_N6_adenine_CS"/>
</dbReference>
<feature type="domain" description="DUF6094" evidence="2">
    <location>
        <begin position="2"/>
        <end position="339"/>
    </location>
</feature>
<dbReference type="Pfam" id="PF19587">
    <property type="entry name" value="DUF6094"/>
    <property type="match status" value="1"/>
</dbReference>
<keyword evidence="4" id="KW-1185">Reference proteome</keyword>